<evidence type="ECO:0000256" key="10">
    <source>
        <dbReference type="ARBA" id="ARBA00022982"/>
    </source>
</evidence>
<dbReference type="GO" id="GO:0016651">
    <property type="term" value="F:oxidoreductase activity, acting on NAD(P)H"/>
    <property type="evidence" value="ECO:0007669"/>
    <property type="project" value="InterPro"/>
</dbReference>
<comment type="similarity">
    <text evidence="3 17">Belongs to the complex I subunit 4L family.</text>
</comment>
<keyword evidence="11 17" id="KW-1133">Transmembrane helix</keyword>
<keyword evidence="15 17" id="KW-0472">Membrane</keyword>
<evidence type="ECO:0000256" key="1">
    <source>
        <dbReference type="ARBA" id="ARBA00003257"/>
    </source>
</evidence>
<keyword evidence="14 17" id="KW-0496">Mitochondrion</keyword>
<keyword evidence="10 17" id="KW-0249">Electron transport</keyword>
<evidence type="ECO:0000256" key="16">
    <source>
        <dbReference type="ARBA" id="ARBA00049551"/>
    </source>
</evidence>
<evidence type="ECO:0000256" key="11">
    <source>
        <dbReference type="ARBA" id="ARBA00022989"/>
    </source>
</evidence>
<evidence type="ECO:0000256" key="9">
    <source>
        <dbReference type="ARBA" id="ARBA00022967"/>
    </source>
</evidence>
<geneLocation type="mitochondrion" evidence="18"/>
<feature type="transmembrane region" description="Helical" evidence="17">
    <location>
        <begin position="17"/>
        <end position="40"/>
    </location>
</feature>
<keyword evidence="17" id="KW-0999">Mitochondrion inner membrane</keyword>
<evidence type="ECO:0000256" key="13">
    <source>
        <dbReference type="ARBA" id="ARBA00023075"/>
    </source>
</evidence>
<keyword evidence="8 17" id="KW-0812">Transmembrane</keyword>
<dbReference type="GO" id="GO:0008137">
    <property type="term" value="F:NADH dehydrogenase (ubiquinone) activity"/>
    <property type="evidence" value="ECO:0007669"/>
    <property type="project" value="UniProtKB-EC"/>
</dbReference>
<evidence type="ECO:0000256" key="17">
    <source>
        <dbReference type="RuleBase" id="RU004419"/>
    </source>
</evidence>
<evidence type="ECO:0000256" key="5">
    <source>
        <dbReference type="ARBA" id="ARBA00016612"/>
    </source>
</evidence>
<keyword evidence="13 17" id="KW-0830">Ubiquinone</keyword>
<proteinExistence type="inferred from homology"/>
<accession>A0A343A5Z8</accession>
<dbReference type="EC" id="7.1.1.2" evidence="4 17"/>
<keyword evidence="9 17" id="KW-1278">Translocase</keyword>
<dbReference type="PANTHER" id="PTHR11434:SF0">
    <property type="entry name" value="NADH-UBIQUINONE OXIDOREDUCTASE CHAIN 4L"/>
    <property type="match status" value="1"/>
</dbReference>
<evidence type="ECO:0000256" key="8">
    <source>
        <dbReference type="ARBA" id="ARBA00022692"/>
    </source>
</evidence>
<gene>
    <name evidence="18" type="primary">nad4l</name>
</gene>
<dbReference type="InterPro" id="IPR039428">
    <property type="entry name" value="NUOK/Mnh_C1-like"/>
</dbReference>
<evidence type="ECO:0000313" key="18">
    <source>
        <dbReference type="EMBL" id="AOY39977.1"/>
    </source>
</evidence>
<dbReference type="PANTHER" id="PTHR11434">
    <property type="entry name" value="NADH-UBIQUINONE OXIDOREDUCTASE SUBUNIT ND4L"/>
    <property type="match status" value="1"/>
</dbReference>
<evidence type="ECO:0000256" key="4">
    <source>
        <dbReference type="ARBA" id="ARBA00012944"/>
    </source>
</evidence>
<reference evidence="18" key="1">
    <citation type="submission" date="2016-04" db="EMBL/GenBank/DDBJ databases">
        <title>Mitochondria of Scolytid beetles.</title>
        <authorList>
            <person name="Miller K."/>
            <person name="Linard B."/>
            <person name="Vogler A.P."/>
        </authorList>
    </citation>
    <scope>NUCLEOTIDE SEQUENCE</scope>
</reference>
<evidence type="ECO:0000256" key="2">
    <source>
        <dbReference type="ARBA" id="ARBA00004225"/>
    </source>
</evidence>
<dbReference type="Gene3D" id="1.10.287.3510">
    <property type="match status" value="1"/>
</dbReference>
<feature type="transmembrane region" description="Helical" evidence="17">
    <location>
        <begin position="46"/>
        <end position="69"/>
    </location>
</feature>
<comment type="catalytic activity">
    <reaction evidence="16 17">
        <text>a ubiquinone + NADH + 5 H(+)(in) = a ubiquinol + NAD(+) + 4 H(+)(out)</text>
        <dbReference type="Rhea" id="RHEA:29091"/>
        <dbReference type="Rhea" id="RHEA-COMP:9565"/>
        <dbReference type="Rhea" id="RHEA-COMP:9566"/>
        <dbReference type="ChEBI" id="CHEBI:15378"/>
        <dbReference type="ChEBI" id="CHEBI:16389"/>
        <dbReference type="ChEBI" id="CHEBI:17976"/>
        <dbReference type="ChEBI" id="CHEBI:57540"/>
        <dbReference type="ChEBI" id="CHEBI:57945"/>
        <dbReference type="EC" id="7.1.1.2"/>
    </reaction>
</comment>
<comment type="function">
    <text evidence="17">Core subunit of the mitochondrial membrane respiratory chain NADH dehydrogenase (Complex I) which catalyzes electron transfer from NADH through the respiratory chain, using ubiquinone as an electron acceptor.</text>
</comment>
<dbReference type="GO" id="GO:0005743">
    <property type="term" value="C:mitochondrial inner membrane"/>
    <property type="evidence" value="ECO:0007669"/>
    <property type="project" value="UniProtKB-SubCell"/>
</dbReference>
<name>A0A343A5Z8_9CUCU</name>
<dbReference type="GO" id="GO:0042773">
    <property type="term" value="P:ATP synthesis coupled electron transport"/>
    <property type="evidence" value="ECO:0007669"/>
    <property type="project" value="UniProtKB-UniRule"/>
</dbReference>
<dbReference type="Pfam" id="PF00420">
    <property type="entry name" value="Oxidored_q2"/>
    <property type="match status" value="1"/>
</dbReference>
<evidence type="ECO:0000256" key="7">
    <source>
        <dbReference type="ARBA" id="ARBA00022660"/>
    </source>
</evidence>
<evidence type="ECO:0000256" key="6">
    <source>
        <dbReference type="ARBA" id="ARBA00022448"/>
    </source>
</evidence>
<comment type="function">
    <text evidence="1">Core subunit of the mitochondrial membrane respiratory chain NADH dehydrogenase (Complex I) that is believed to belong to the minimal assembly required for catalysis. Complex I functions in the transfer of electrons from NADH to the respiratory chain. The immediate electron acceptor for the enzyme is believed to be ubiquinone.</text>
</comment>
<sequence>MMFGCSLVVYVLNKKHFLLMLLCLEFMVLSIFLSLFFYFYWFDYEFFFVSYFLSVTVCESVLGLSLLVFTIRTHGNDYLVLIDSLW</sequence>
<organism evidence="18">
    <name type="scientific">Scolytinae sp. BMNH 1040118</name>
    <dbReference type="NCBI Taxonomy" id="1903784"/>
    <lineage>
        <taxon>Eukaryota</taxon>
        <taxon>Metazoa</taxon>
        <taxon>Ecdysozoa</taxon>
        <taxon>Arthropoda</taxon>
        <taxon>Hexapoda</taxon>
        <taxon>Insecta</taxon>
        <taxon>Pterygota</taxon>
        <taxon>Neoptera</taxon>
        <taxon>Endopterygota</taxon>
        <taxon>Coleoptera</taxon>
        <taxon>Polyphaga</taxon>
        <taxon>Cucujiformia</taxon>
        <taxon>Curculionidae</taxon>
        <taxon>Scolytinae</taxon>
    </lineage>
</organism>
<dbReference type="EMBL" id="KX035183">
    <property type="protein sequence ID" value="AOY39977.1"/>
    <property type="molecule type" value="Genomic_DNA"/>
</dbReference>
<dbReference type="AlphaFoldDB" id="A0A343A5Z8"/>
<dbReference type="InterPro" id="IPR001133">
    <property type="entry name" value="NADH_UbQ_OxRdtase_chain4L/K"/>
</dbReference>
<evidence type="ECO:0000256" key="12">
    <source>
        <dbReference type="ARBA" id="ARBA00023027"/>
    </source>
</evidence>
<protein>
    <recommendedName>
        <fullName evidence="5 17">NADH-ubiquinone oxidoreductase chain 4L</fullName>
        <ecNumber evidence="4 17">7.1.1.2</ecNumber>
    </recommendedName>
</protein>
<keyword evidence="6 17" id="KW-0813">Transport</keyword>
<evidence type="ECO:0000256" key="15">
    <source>
        <dbReference type="ARBA" id="ARBA00023136"/>
    </source>
</evidence>
<evidence type="ECO:0000256" key="14">
    <source>
        <dbReference type="ARBA" id="ARBA00023128"/>
    </source>
</evidence>
<keyword evidence="12 17" id="KW-0520">NAD</keyword>
<evidence type="ECO:0000256" key="3">
    <source>
        <dbReference type="ARBA" id="ARBA00010519"/>
    </source>
</evidence>
<dbReference type="GO" id="GO:0030964">
    <property type="term" value="C:NADH dehydrogenase complex"/>
    <property type="evidence" value="ECO:0007669"/>
    <property type="project" value="TreeGrafter"/>
</dbReference>
<comment type="subcellular location">
    <subcellularLocation>
        <location evidence="17">Mitochondrion inner membrane</location>
        <topology evidence="17">Multi-pass membrane protein</topology>
    </subcellularLocation>
    <subcellularLocation>
        <location evidence="2">Mitochondrion membrane</location>
        <topology evidence="2">Multi-pass membrane protein</topology>
    </subcellularLocation>
</comment>
<keyword evidence="7 17" id="KW-0679">Respiratory chain</keyword>